<evidence type="ECO:0000256" key="9">
    <source>
        <dbReference type="SAM" id="Phobius"/>
    </source>
</evidence>
<keyword evidence="4 8" id="KW-1003">Cell membrane</keyword>
<feature type="transmembrane region" description="Helical" evidence="9">
    <location>
        <begin position="106"/>
        <end position="128"/>
    </location>
</feature>
<comment type="similarity">
    <text evidence="2 8">Belongs to the prokaryotic riboflavin transporter (P-RFT) (TC 2.A.87) family.</text>
</comment>
<keyword evidence="3 8" id="KW-0813">Transport</keyword>
<protein>
    <recommendedName>
        <fullName evidence="8">Riboflavin transporter</fullName>
    </recommendedName>
</protein>
<feature type="transmembrane region" description="Helical" evidence="9">
    <location>
        <begin position="77"/>
        <end position="97"/>
    </location>
</feature>
<dbReference type="InterPro" id="IPR024529">
    <property type="entry name" value="ECF_trnsprt_substrate-spec"/>
</dbReference>
<sequence length="178" mass="19272">MKIKILTNMAMLVALSLILVMLINFPILPAVPFMKYDPADIPILIGSFLFGPMGGVILTAIVSILQGLFISGDGGPIGIVMHFLATGTFAFIAGFIYQRTKTKRSAVVGLICGALSMTCVMVICNLLLTPIFLGAPMEKVIELLLPAIIPFNLIKASINALITYFIYKPISNFVHRNI</sequence>
<evidence type="ECO:0000313" key="11">
    <source>
        <dbReference type="Proteomes" id="UP000255234"/>
    </source>
</evidence>
<dbReference type="GO" id="GO:0032217">
    <property type="term" value="F:riboflavin transmembrane transporter activity"/>
    <property type="evidence" value="ECO:0007669"/>
    <property type="project" value="UniProtKB-UniRule"/>
</dbReference>
<feature type="transmembrane region" description="Helical" evidence="9">
    <location>
        <begin position="6"/>
        <end position="31"/>
    </location>
</feature>
<evidence type="ECO:0000256" key="2">
    <source>
        <dbReference type="ARBA" id="ARBA00005540"/>
    </source>
</evidence>
<evidence type="ECO:0000256" key="6">
    <source>
        <dbReference type="ARBA" id="ARBA00022989"/>
    </source>
</evidence>
<feature type="transmembrane region" description="Helical" evidence="9">
    <location>
        <begin position="43"/>
        <end position="65"/>
    </location>
</feature>
<comment type="subcellular location">
    <subcellularLocation>
        <location evidence="1">Cell membrane</location>
        <topology evidence="1">Multi-pass membrane protein</topology>
    </subcellularLocation>
</comment>
<dbReference type="GO" id="GO:0005886">
    <property type="term" value="C:plasma membrane"/>
    <property type="evidence" value="ECO:0007669"/>
    <property type="project" value="UniProtKB-SubCell"/>
</dbReference>
<dbReference type="Pfam" id="PF12822">
    <property type="entry name" value="ECF_trnsprt"/>
    <property type="match status" value="1"/>
</dbReference>
<keyword evidence="6 9" id="KW-1133">Transmembrane helix</keyword>
<accession>A0A378NSY6</accession>
<name>A0A378NSY6_9FIRM</name>
<proteinExistence type="inferred from homology"/>
<dbReference type="EMBL" id="UGPP01000001">
    <property type="protein sequence ID" value="STY70779.1"/>
    <property type="molecule type" value="Genomic_DNA"/>
</dbReference>
<keyword evidence="7 8" id="KW-0472">Membrane</keyword>
<dbReference type="PANTHER" id="PTHR38438">
    <property type="entry name" value="RIBOFLAVIN TRANSPORTER RIBU"/>
    <property type="match status" value="1"/>
</dbReference>
<evidence type="ECO:0000256" key="5">
    <source>
        <dbReference type="ARBA" id="ARBA00022692"/>
    </source>
</evidence>
<evidence type="ECO:0000256" key="1">
    <source>
        <dbReference type="ARBA" id="ARBA00004651"/>
    </source>
</evidence>
<keyword evidence="5 9" id="KW-0812">Transmembrane</keyword>
<dbReference type="InterPro" id="IPR025720">
    <property type="entry name" value="RibU"/>
</dbReference>
<dbReference type="PIRSF" id="PIRSF037778">
    <property type="entry name" value="UCP037778_transp_RibU"/>
    <property type="match status" value="1"/>
</dbReference>
<dbReference type="Proteomes" id="UP000255234">
    <property type="component" value="Unassembled WGS sequence"/>
</dbReference>
<evidence type="ECO:0000256" key="4">
    <source>
        <dbReference type="ARBA" id="ARBA00022475"/>
    </source>
</evidence>
<dbReference type="Gene3D" id="1.10.1760.20">
    <property type="match status" value="1"/>
</dbReference>
<evidence type="ECO:0000313" key="10">
    <source>
        <dbReference type="EMBL" id="STY70779.1"/>
    </source>
</evidence>
<dbReference type="PANTHER" id="PTHR38438:SF1">
    <property type="entry name" value="RIBOFLAVIN TRANSPORTER RIBU"/>
    <property type="match status" value="1"/>
</dbReference>
<comment type="function">
    <text evidence="8">Probably a riboflavin-binding protein that interacts with the energy-coupling factor (ECF) ABC-transporter complex.</text>
</comment>
<feature type="transmembrane region" description="Helical" evidence="9">
    <location>
        <begin position="148"/>
        <end position="167"/>
    </location>
</feature>
<organism evidence="10 11">
    <name type="scientific">Megamonas hypermegale</name>
    <dbReference type="NCBI Taxonomy" id="158847"/>
    <lineage>
        <taxon>Bacteria</taxon>
        <taxon>Bacillati</taxon>
        <taxon>Bacillota</taxon>
        <taxon>Negativicutes</taxon>
        <taxon>Selenomonadales</taxon>
        <taxon>Selenomonadaceae</taxon>
        <taxon>Megamonas</taxon>
    </lineage>
</organism>
<dbReference type="RefSeq" id="WP_018998947.1">
    <property type="nucleotide sequence ID" value="NZ_UGPP01000001.1"/>
</dbReference>
<evidence type="ECO:0000256" key="8">
    <source>
        <dbReference type="PIRNR" id="PIRNR037778"/>
    </source>
</evidence>
<dbReference type="AlphaFoldDB" id="A0A378NSY6"/>
<evidence type="ECO:0000256" key="7">
    <source>
        <dbReference type="ARBA" id="ARBA00023136"/>
    </source>
</evidence>
<gene>
    <name evidence="10" type="primary">ribU</name>
    <name evidence="10" type="ORF">NCTC10571_00922</name>
</gene>
<evidence type="ECO:0000256" key="3">
    <source>
        <dbReference type="ARBA" id="ARBA00022448"/>
    </source>
</evidence>
<reference evidence="10 11" key="1">
    <citation type="submission" date="2018-06" db="EMBL/GenBank/DDBJ databases">
        <authorList>
            <consortium name="Pathogen Informatics"/>
            <person name="Doyle S."/>
        </authorList>
    </citation>
    <scope>NUCLEOTIDE SEQUENCE [LARGE SCALE GENOMIC DNA]</scope>
    <source>
        <strain evidence="10 11">NCTC10571</strain>
    </source>
</reference>